<protein>
    <recommendedName>
        <fullName evidence="5">DUF1134 domain-containing protein</fullName>
    </recommendedName>
</protein>
<proteinExistence type="predicted"/>
<feature type="region of interest" description="Disordered" evidence="1">
    <location>
        <begin position="29"/>
        <end position="114"/>
    </location>
</feature>
<evidence type="ECO:0000313" key="4">
    <source>
        <dbReference type="Proteomes" id="UP000256310"/>
    </source>
</evidence>
<reference evidence="3 4" key="1">
    <citation type="submission" date="2018-07" db="EMBL/GenBank/DDBJ databases">
        <title>Genomic Encyclopedia of Type Strains, Phase IV (KMG-IV): sequencing the most valuable type-strain genomes for metagenomic binning, comparative biology and taxonomic classification.</title>
        <authorList>
            <person name="Goeker M."/>
        </authorList>
    </citation>
    <scope>NUCLEOTIDE SEQUENCE [LARGE SCALE GENOMIC DNA]</scope>
    <source>
        <strain evidence="3 4">DSM 26725</strain>
    </source>
</reference>
<dbReference type="AlphaFoldDB" id="A0A3D9FG94"/>
<dbReference type="InterPro" id="IPR008325">
    <property type="entry name" value="EipA-like"/>
</dbReference>
<comment type="caution">
    <text evidence="3">The sequence shown here is derived from an EMBL/GenBank/DDBJ whole genome shotgun (WGS) entry which is preliminary data.</text>
</comment>
<evidence type="ECO:0000313" key="3">
    <source>
        <dbReference type="EMBL" id="RED16793.1"/>
    </source>
</evidence>
<evidence type="ECO:0000256" key="1">
    <source>
        <dbReference type="SAM" id="MobiDB-lite"/>
    </source>
</evidence>
<evidence type="ECO:0008006" key="5">
    <source>
        <dbReference type="Google" id="ProtNLM"/>
    </source>
</evidence>
<name>A0A3D9FG94_9SPHN</name>
<dbReference type="Proteomes" id="UP000256310">
    <property type="component" value="Unassembled WGS sequence"/>
</dbReference>
<dbReference type="Pfam" id="PF06577">
    <property type="entry name" value="EipA"/>
    <property type="match status" value="1"/>
</dbReference>
<organism evidence="3 4">
    <name type="scientific">Parasphingopyxis lamellibrachiae</name>
    <dbReference type="NCBI Taxonomy" id="680125"/>
    <lineage>
        <taxon>Bacteria</taxon>
        <taxon>Pseudomonadati</taxon>
        <taxon>Pseudomonadota</taxon>
        <taxon>Alphaproteobacteria</taxon>
        <taxon>Sphingomonadales</taxon>
        <taxon>Sphingomonadaceae</taxon>
        <taxon>Parasphingopyxis</taxon>
    </lineage>
</organism>
<keyword evidence="4" id="KW-1185">Reference proteome</keyword>
<feature type="chain" id="PRO_5017643442" description="DUF1134 domain-containing protein" evidence="2">
    <location>
        <begin position="24"/>
        <end position="273"/>
    </location>
</feature>
<keyword evidence="2" id="KW-0732">Signal</keyword>
<dbReference type="OrthoDB" id="9796051at2"/>
<dbReference type="RefSeq" id="WP_116236165.1">
    <property type="nucleotide sequence ID" value="NZ_QRDP01000004.1"/>
</dbReference>
<evidence type="ECO:0000256" key="2">
    <source>
        <dbReference type="SAM" id="SignalP"/>
    </source>
</evidence>
<gene>
    <name evidence="3" type="ORF">DFR46_1824</name>
</gene>
<feature type="compositionally biased region" description="Polar residues" evidence="1">
    <location>
        <begin position="40"/>
        <end position="54"/>
    </location>
</feature>
<feature type="signal peptide" evidence="2">
    <location>
        <begin position="1"/>
        <end position="23"/>
    </location>
</feature>
<dbReference type="EMBL" id="QRDP01000004">
    <property type="protein sequence ID" value="RED16793.1"/>
    <property type="molecule type" value="Genomic_DNA"/>
</dbReference>
<feature type="compositionally biased region" description="Acidic residues" evidence="1">
    <location>
        <begin position="58"/>
        <end position="70"/>
    </location>
</feature>
<sequence>MIKKPLISIVAALGLAGMALSPAPGQVDTVDPDAALDDSAYQSGGTTTDNSATFNDGPDFDPDVTAEDDTTVYSDPNYIPDTPGYEDGAAPDGNAGDSATPAEPTVPGEEERRTTYQQDDLIAAADGLFGDGAQGLARMIQDILSEQGEPNGYIVGREAGGAFIFGLRYGSGTLFHAVEGEQPVYWTGPSIGFDAGANGASTFVLVYNLYDTEELFRRFPAVSGNAYLVGGLTASYLRSGDKVLIPIRLGAGLRLGANIGYMNFSRNRRWLPF</sequence>
<accession>A0A3D9FG94</accession>